<feature type="transmembrane region" description="Helical" evidence="1">
    <location>
        <begin position="65"/>
        <end position="90"/>
    </location>
</feature>
<keyword evidence="1" id="KW-1133">Transmembrane helix</keyword>
<keyword evidence="3" id="KW-1185">Reference proteome</keyword>
<evidence type="ECO:0000256" key="1">
    <source>
        <dbReference type="SAM" id="Phobius"/>
    </source>
</evidence>
<feature type="transmembrane region" description="Helical" evidence="1">
    <location>
        <begin position="12"/>
        <end position="29"/>
    </location>
</feature>
<reference evidence="2 3" key="1">
    <citation type="submission" date="2020-09" db="EMBL/GenBank/DDBJ databases">
        <title>Genome seq and assembly of Chryseobacterium sp.</title>
        <authorList>
            <person name="Chhetri G."/>
        </authorList>
    </citation>
    <scope>NUCLEOTIDE SEQUENCE [LARGE SCALE GENOMIC DNA]</scope>
    <source>
        <strain evidence="2 3">GCR10</strain>
    </source>
</reference>
<proteinExistence type="predicted"/>
<accession>A0ABR8Z6R4</accession>
<keyword evidence="1" id="KW-0472">Membrane</keyword>
<comment type="caution">
    <text evidence="2">The sequence shown here is derived from an EMBL/GenBank/DDBJ whole genome shotgun (WGS) entry which is preliminary data.</text>
</comment>
<dbReference type="EMBL" id="JACYFS010000001">
    <property type="protein sequence ID" value="MBD8080962.1"/>
    <property type="molecule type" value="Genomic_DNA"/>
</dbReference>
<organism evidence="2 3">
    <name type="scientific">Chryseobacterium caseinilyticum</name>
    <dbReference type="NCBI Taxonomy" id="2771428"/>
    <lineage>
        <taxon>Bacteria</taxon>
        <taxon>Pseudomonadati</taxon>
        <taxon>Bacteroidota</taxon>
        <taxon>Flavobacteriia</taxon>
        <taxon>Flavobacteriales</taxon>
        <taxon>Weeksellaceae</taxon>
        <taxon>Chryseobacterium group</taxon>
        <taxon>Chryseobacterium</taxon>
    </lineage>
</organism>
<evidence type="ECO:0000313" key="2">
    <source>
        <dbReference type="EMBL" id="MBD8080962.1"/>
    </source>
</evidence>
<gene>
    <name evidence="2" type="ORF">IC610_00840</name>
</gene>
<dbReference type="Proteomes" id="UP000637299">
    <property type="component" value="Unassembled WGS sequence"/>
</dbReference>
<sequence>MKKKFSYKLFALSYSVTFVIVFGELLYALVSDENSDIKNTFFESLDFIIAPVVFLIPLIPFSNELIVYIVSVLLITFLYTSMVYLILGFLKEAKQNSSSINKSNNI</sequence>
<keyword evidence="1" id="KW-0812">Transmembrane</keyword>
<evidence type="ECO:0000313" key="3">
    <source>
        <dbReference type="Proteomes" id="UP000637299"/>
    </source>
</evidence>
<protein>
    <submittedName>
        <fullName evidence="2">Uncharacterized protein</fullName>
    </submittedName>
</protein>
<dbReference type="RefSeq" id="WP_191734790.1">
    <property type="nucleotide sequence ID" value="NZ_JACYFS010000001.1"/>
</dbReference>
<name>A0ABR8Z6R4_9FLAO</name>